<keyword evidence="1" id="KW-0812">Transmembrane</keyword>
<protein>
    <submittedName>
        <fullName evidence="2">MATE family efflux transporter</fullName>
    </submittedName>
</protein>
<dbReference type="GeneID" id="72413188"/>
<feature type="transmembrane region" description="Helical" evidence="1">
    <location>
        <begin position="89"/>
        <end position="107"/>
    </location>
</feature>
<feature type="transmembrane region" description="Helical" evidence="1">
    <location>
        <begin position="230"/>
        <end position="258"/>
    </location>
</feature>
<dbReference type="PANTHER" id="PTHR42925:SF1">
    <property type="entry name" value="VIRULENCE FACTOR MVIN"/>
    <property type="match status" value="1"/>
</dbReference>
<dbReference type="Pfam" id="PF01554">
    <property type="entry name" value="MatE"/>
    <property type="match status" value="2"/>
</dbReference>
<dbReference type="RefSeq" id="WP_214970643.1">
    <property type="nucleotide sequence ID" value="NZ_CP092966.1"/>
</dbReference>
<feature type="transmembrane region" description="Helical" evidence="1">
    <location>
        <begin position="344"/>
        <end position="365"/>
    </location>
</feature>
<dbReference type="EMBL" id="JAVJGV010000012">
    <property type="protein sequence ID" value="MDR5602601.1"/>
    <property type="molecule type" value="Genomic_DNA"/>
</dbReference>
<evidence type="ECO:0000313" key="2">
    <source>
        <dbReference type="EMBL" id="MDR5602601.1"/>
    </source>
</evidence>
<feature type="transmembrane region" description="Helical" evidence="1">
    <location>
        <begin position="403"/>
        <end position="424"/>
    </location>
</feature>
<proteinExistence type="predicted"/>
<dbReference type="Proteomes" id="UP001255050">
    <property type="component" value="Unassembled WGS sequence"/>
</dbReference>
<evidence type="ECO:0000256" key="1">
    <source>
        <dbReference type="SAM" id="Phobius"/>
    </source>
</evidence>
<feature type="transmembrane region" description="Helical" evidence="1">
    <location>
        <begin position="49"/>
        <end position="68"/>
    </location>
</feature>
<organism evidence="2 3">
    <name type="scientific">Staphylococcus coagulans</name>
    <dbReference type="NCBI Taxonomy" id="74706"/>
    <lineage>
        <taxon>Bacteria</taxon>
        <taxon>Bacillati</taxon>
        <taxon>Bacillota</taxon>
        <taxon>Bacilli</taxon>
        <taxon>Bacillales</taxon>
        <taxon>Staphylococcaceae</taxon>
        <taxon>Staphylococcus</taxon>
    </lineage>
</organism>
<feature type="transmembrane region" description="Helical" evidence="1">
    <location>
        <begin position="186"/>
        <end position="210"/>
    </location>
</feature>
<name>A0ABU1EWU2_9STAP</name>
<keyword evidence="1" id="KW-1133">Transmembrane helix</keyword>
<feature type="transmembrane region" description="Helical" evidence="1">
    <location>
        <begin position="12"/>
        <end position="37"/>
    </location>
</feature>
<dbReference type="InterPro" id="IPR002528">
    <property type="entry name" value="MATE_fam"/>
</dbReference>
<evidence type="ECO:0000313" key="3">
    <source>
        <dbReference type="Proteomes" id="UP001255050"/>
    </source>
</evidence>
<feature type="transmembrane region" description="Helical" evidence="1">
    <location>
        <begin position="162"/>
        <end position="180"/>
    </location>
</feature>
<reference evidence="2 3" key="1">
    <citation type="submission" date="2023-08" db="EMBL/GenBank/DDBJ databases">
        <title>Whole genome sequencing of Staphylococcus coagulans NN-2474.</title>
        <authorList>
            <person name="Kropotov V.S."/>
            <person name="Boriskina E.V."/>
            <person name="Gordinskaya N.A."/>
            <person name="Shkurkina I.S."/>
            <person name="Kryazhev D.V."/>
            <person name="Alekseeva A.E."/>
            <person name="Makhova M.A."/>
        </authorList>
    </citation>
    <scope>NUCLEOTIDE SEQUENCE [LARGE SCALE GENOMIC DNA]</scope>
    <source>
        <strain evidence="2 3">NN-2474</strain>
    </source>
</reference>
<feature type="transmembrane region" description="Helical" evidence="1">
    <location>
        <begin position="127"/>
        <end position="150"/>
    </location>
</feature>
<accession>A0ABU1EWU2</accession>
<feature type="transmembrane region" description="Helical" evidence="1">
    <location>
        <begin position="270"/>
        <end position="291"/>
    </location>
</feature>
<feature type="transmembrane region" description="Helical" evidence="1">
    <location>
        <begin position="311"/>
        <end position="332"/>
    </location>
</feature>
<feature type="transmembrane region" description="Helical" evidence="1">
    <location>
        <begin position="377"/>
        <end position="397"/>
    </location>
</feature>
<dbReference type="InterPro" id="IPR047135">
    <property type="entry name" value="YsiQ"/>
</dbReference>
<sequence length="445" mass="50869">MINVSKLRFRQLYVPILIEQLFMMLMTQIDVLMLSAYDTKAIAVSGINTQLMMLLTFIITVIHVGVSIRLVHQKAYEVSELKSEIYHSLTLNFVFSILISLIAHFTYHKMLIFMHVPQEIFEITYQFGVVFLWGFGITTTQMLVSSLLRILNLAHIAAQTTIGMNIINIVLNYLVLFVFVDYFGQPILAVAIATLITRMLGMFYAGYHLIKMYRPQLKNFKLNRFKSKKVLSLGLPGAGEQISYHFAQTIMVAFLAIIGTEVVASKTLAVAMSNVSFCVAMAYSMASQIYLGKLMARKKFTVLTKSVHRGLVINATRSVVIMTTLVGVFYMLGRYFIDETVFHFTVLYLCCFILLEPIRAVNNYIVDLLNITGDVRYPVCINIITTWCLLIPISYFVSMRLGWGYTGMIFTNIFEESIRFFLMLRRWHKGRWKLKLSKIGVGAHV</sequence>
<dbReference type="PANTHER" id="PTHR42925">
    <property type="entry name" value="MULTIDRUG AND TOXIN EFFLUX PROTEIN MATE FAMILY"/>
    <property type="match status" value="1"/>
</dbReference>
<comment type="caution">
    <text evidence="2">The sequence shown here is derived from an EMBL/GenBank/DDBJ whole genome shotgun (WGS) entry which is preliminary data.</text>
</comment>
<keyword evidence="3" id="KW-1185">Reference proteome</keyword>
<gene>
    <name evidence="2" type="ORF">RCO12_04025</name>
</gene>
<keyword evidence="1" id="KW-0472">Membrane</keyword>